<dbReference type="NCBIfam" id="TIGR03976">
    <property type="entry name" value="chp_LLNDYxLRE"/>
    <property type="match status" value="1"/>
</dbReference>
<evidence type="ECO:0000313" key="4">
    <source>
        <dbReference type="Proteomes" id="UP000281170"/>
    </source>
</evidence>
<organism evidence="1 3">
    <name type="scientific">Legionella adelaidensis</name>
    <dbReference type="NCBI Taxonomy" id="45056"/>
    <lineage>
        <taxon>Bacteria</taxon>
        <taxon>Pseudomonadati</taxon>
        <taxon>Pseudomonadota</taxon>
        <taxon>Gammaproteobacteria</taxon>
        <taxon>Legionellales</taxon>
        <taxon>Legionellaceae</taxon>
        <taxon>Legionella</taxon>
    </lineage>
</organism>
<dbReference type="OrthoDB" id="5958700at2"/>
<dbReference type="RefSeq" id="WP_058462584.1">
    <property type="nucleotide sequence ID" value="NZ_CAAAHS010000015.1"/>
</dbReference>
<dbReference type="STRING" id="45056.Lade_1502"/>
<geneLocation type="plasmid" evidence="2 4">
    <name>13</name>
</geneLocation>
<dbReference type="InterPro" id="IPR023974">
    <property type="entry name" value="HxsD"/>
</dbReference>
<dbReference type="PATRIC" id="fig|45056.6.peg.1551"/>
<reference evidence="2 4" key="2">
    <citation type="submission" date="2018-12" db="EMBL/GenBank/DDBJ databases">
        <authorList>
            <consortium name="Pathogen Informatics"/>
        </authorList>
    </citation>
    <scope>NUCLEOTIDE SEQUENCE [LARGE SCALE GENOMIC DNA]</scope>
    <source>
        <strain evidence="2 4">NCTC12735</strain>
        <plasmid evidence="4">13</plasmid>
    </source>
</reference>
<reference evidence="1 3" key="1">
    <citation type="submission" date="2015-11" db="EMBL/GenBank/DDBJ databases">
        <title>Identification of large and diverse effector repertoires of 38 Legionella species.</title>
        <authorList>
            <person name="Burstein D."/>
            <person name="Amaro F."/>
            <person name="Zusman T."/>
            <person name="Lifshitz Z."/>
            <person name="Cohen O."/>
            <person name="Gilbert J.A."/>
            <person name="Pupko T."/>
            <person name="Shuman H.A."/>
            <person name="Segal G."/>
        </authorList>
    </citation>
    <scope>NUCLEOTIDE SEQUENCE [LARGE SCALE GENOMIC DNA]</scope>
    <source>
        <strain evidence="1 3">1762-AUS-E</strain>
    </source>
</reference>
<sequence length="109" mass="12756">MDKDQNTQPIECIETLNLSTYSLNSIKKACYKFSSEFSVKLEKVDDEQIKVCFEFNPKFDNEVRADLIHQFHNELLDQDLREIVFKETEGVRNLILAHAFSKTTLIEPE</sequence>
<dbReference type="EMBL" id="LR134422">
    <property type="protein sequence ID" value="VEH85474.1"/>
    <property type="molecule type" value="Genomic_DNA"/>
</dbReference>
<dbReference type="KEGG" id="ladl:NCTC12735_01104"/>
<dbReference type="EMBL" id="LNKA01000009">
    <property type="protein sequence ID" value="KTC65129.1"/>
    <property type="molecule type" value="Genomic_DNA"/>
</dbReference>
<dbReference type="AlphaFoldDB" id="A0A0W0R2C8"/>
<evidence type="ECO:0000313" key="1">
    <source>
        <dbReference type="EMBL" id="KTC65129.1"/>
    </source>
</evidence>
<evidence type="ECO:0000313" key="3">
    <source>
        <dbReference type="Proteomes" id="UP000054859"/>
    </source>
</evidence>
<gene>
    <name evidence="1" type="ORF">Lade_1502</name>
    <name evidence="2" type="ORF">NCTC12735_01104</name>
</gene>
<keyword evidence="3" id="KW-1185">Reference proteome</keyword>
<dbReference type="Proteomes" id="UP000054859">
    <property type="component" value="Unassembled WGS sequence"/>
</dbReference>
<proteinExistence type="predicted"/>
<keyword evidence="2" id="KW-0614">Plasmid</keyword>
<name>A0A0W0R2C8_9GAMM</name>
<accession>A0A0W0R2C8</accession>
<dbReference type="Proteomes" id="UP000281170">
    <property type="component" value="Plasmid 13"/>
</dbReference>
<evidence type="ECO:0000313" key="2">
    <source>
        <dbReference type="EMBL" id="VEH85474.1"/>
    </source>
</evidence>
<protein>
    <submittedName>
        <fullName evidence="2">His-Xaa-Ser system protein HsxD</fullName>
    </submittedName>
</protein>